<dbReference type="EMBL" id="JAGGNH010000003">
    <property type="protein sequence ID" value="KAJ0978395.1"/>
    <property type="molecule type" value="Genomic_DNA"/>
</dbReference>
<dbReference type="OrthoDB" id="2019862at2759"/>
<dbReference type="PANTHER" id="PTHR31189">
    <property type="entry name" value="OS03G0336100 PROTEIN-RELATED"/>
    <property type="match status" value="1"/>
</dbReference>
<feature type="domain" description="Cupin type-1" evidence="2">
    <location>
        <begin position="41"/>
        <end position="168"/>
    </location>
</feature>
<evidence type="ECO:0000256" key="1">
    <source>
        <dbReference type="SAM" id="SignalP"/>
    </source>
</evidence>
<dbReference type="InterPro" id="IPR006045">
    <property type="entry name" value="Cupin_1"/>
</dbReference>
<dbReference type="Gene3D" id="2.60.120.10">
    <property type="entry name" value="Jelly Rolls"/>
    <property type="match status" value="2"/>
</dbReference>
<sequence>MGHQKMLVGMLMVALAISWCAVTVKADKEKGGEVEESERLFMLEESKHVVKTEFGEVRVIAGPKLERDKASMHIGFISMEPNALFIPQYIDASLILFVRRGEVKVGWIYKDDYVEKKLKMGDINYIPAGSAFYMVNTGIGQRLQIICSIDASQTIGFNSYHTTPEELVKVMTSRVEGPIVSTAGKAEEPPLKFMLMKLKKMNERRHRDNEEDEDEWYRETEREESGGGVWTWRKMLGSLLNKGKGKGKGKGKDPVRAPDSYNLYDREPDYKNNFGWSLALDEYDYAPLKHSDFGVYLVNLTAGSMLAPHVNPRATEFGVVLEGSGRVQVVFPNGTTAMNVKVSEGDVFWVPRYFPFCHIASRGGPMEFFGFTTSARRNRPQFLAGARSLLRTMLGPELAAGFGVNENRLKRMLEAQKESLFLPAWPSKEEVLTREVV</sequence>
<dbReference type="SUPFAM" id="SSF51182">
    <property type="entry name" value="RmlC-like cupins"/>
    <property type="match status" value="1"/>
</dbReference>
<name>A0A9D5CRC1_9LILI</name>
<reference evidence="3" key="1">
    <citation type="submission" date="2021-03" db="EMBL/GenBank/DDBJ databases">
        <authorList>
            <person name="Li Z."/>
            <person name="Yang C."/>
        </authorList>
    </citation>
    <scope>NUCLEOTIDE SEQUENCE</scope>
    <source>
        <strain evidence="3">Dzin_1.0</strain>
        <tissue evidence="3">Leaf</tissue>
    </source>
</reference>
<dbReference type="SMART" id="SM00835">
    <property type="entry name" value="Cupin_1"/>
    <property type="match status" value="2"/>
</dbReference>
<dbReference type="PANTHER" id="PTHR31189:SF2">
    <property type="entry name" value="RMLC-LIKE CUPINS SUPERFAMILY PROTEIN"/>
    <property type="match status" value="1"/>
</dbReference>
<evidence type="ECO:0000313" key="3">
    <source>
        <dbReference type="EMBL" id="KAJ0978395.1"/>
    </source>
</evidence>
<proteinExistence type="predicted"/>
<evidence type="ECO:0000259" key="2">
    <source>
        <dbReference type="SMART" id="SM00835"/>
    </source>
</evidence>
<dbReference type="AlphaFoldDB" id="A0A9D5CRC1"/>
<feature type="domain" description="Cupin type-1" evidence="2">
    <location>
        <begin position="261"/>
        <end position="410"/>
    </location>
</feature>
<accession>A0A9D5CRC1</accession>
<reference evidence="3" key="2">
    <citation type="journal article" date="2022" name="Hortic Res">
        <title>The genome of Dioscorea zingiberensis sheds light on the biosynthesis, origin and evolution of the medicinally important diosgenin saponins.</title>
        <authorList>
            <person name="Li Y."/>
            <person name="Tan C."/>
            <person name="Li Z."/>
            <person name="Guo J."/>
            <person name="Li S."/>
            <person name="Chen X."/>
            <person name="Wang C."/>
            <person name="Dai X."/>
            <person name="Yang H."/>
            <person name="Song W."/>
            <person name="Hou L."/>
            <person name="Xu J."/>
            <person name="Tong Z."/>
            <person name="Xu A."/>
            <person name="Yuan X."/>
            <person name="Wang W."/>
            <person name="Yang Q."/>
            <person name="Chen L."/>
            <person name="Sun Z."/>
            <person name="Wang K."/>
            <person name="Pan B."/>
            <person name="Chen J."/>
            <person name="Bao Y."/>
            <person name="Liu F."/>
            <person name="Qi X."/>
            <person name="Gang D.R."/>
            <person name="Wen J."/>
            <person name="Li J."/>
        </authorList>
    </citation>
    <scope>NUCLEOTIDE SEQUENCE</scope>
    <source>
        <strain evidence="3">Dzin_1.0</strain>
    </source>
</reference>
<dbReference type="CDD" id="cd02245">
    <property type="entry name" value="cupin_7S_vicilin-like_C"/>
    <property type="match status" value="1"/>
</dbReference>
<keyword evidence="4" id="KW-1185">Reference proteome</keyword>
<dbReference type="InterPro" id="IPR014710">
    <property type="entry name" value="RmlC-like_jellyroll"/>
</dbReference>
<dbReference type="InterPro" id="IPR011051">
    <property type="entry name" value="RmlC_Cupin_sf"/>
</dbReference>
<comment type="caution">
    <text evidence="3">The sequence shown here is derived from an EMBL/GenBank/DDBJ whole genome shotgun (WGS) entry which is preliminary data.</text>
</comment>
<dbReference type="Pfam" id="PF00190">
    <property type="entry name" value="Cupin_1"/>
    <property type="match status" value="2"/>
</dbReference>
<protein>
    <recommendedName>
        <fullName evidence="2">Cupin type-1 domain-containing protein</fullName>
    </recommendedName>
</protein>
<dbReference type="CDD" id="cd02244">
    <property type="entry name" value="cupin_7S_vicilin-like_N"/>
    <property type="match status" value="1"/>
</dbReference>
<gene>
    <name evidence="3" type="ORF">J5N97_013869</name>
</gene>
<dbReference type="Proteomes" id="UP001085076">
    <property type="component" value="Miscellaneous, Linkage group lg03"/>
</dbReference>
<organism evidence="3 4">
    <name type="scientific">Dioscorea zingiberensis</name>
    <dbReference type="NCBI Taxonomy" id="325984"/>
    <lineage>
        <taxon>Eukaryota</taxon>
        <taxon>Viridiplantae</taxon>
        <taxon>Streptophyta</taxon>
        <taxon>Embryophyta</taxon>
        <taxon>Tracheophyta</taxon>
        <taxon>Spermatophyta</taxon>
        <taxon>Magnoliopsida</taxon>
        <taxon>Liliopsida</taxon>
        <taxon>Dioscoreales</taxon>
        <taxon>Dioscoreaceae</taxon>
        <taxon>Dioscorea</taxon>
    </lineage>
</organism>
<keyword evidence="1" id="KW-0732">Signal</keyword>
<evidence type="ECO:0000313" key="4">
    <source>
        <dbReference type="Proteomes" id="UP001085076"/>
    </source>
</evidence>
<feature type="signal peptide" evidence="1">
    <location>
        <begin position="1"/>
        <end position="26"/>
    </location>
</feature>
<dbReference type="InterPro" id="IPR050253">
    <property type="entry name" value="Seed_Storage-Functional"/>
</dbReference>
<feature type="chain" id="PRO_5038362395" description="Cupin type-1 domain-containing protein" evidence="1">
    <location>
        <begin position="27"/>
        <end position="437"/>
    </location>
</feature>